<protein>
    <submittedName>
        <fullName evidence="1">Uncharacterized protein</fullName>
    </submittedName>
</protein>
<gene>
    <name evidence="1" type="ORF">HMPREF9696_04021</name>
</gene>
<dbReference type="Proteomes" id="UP000001095">
    <property type="component" value="Unassembled WGS sequence"/>
</dbReference>
<dbReference type="AlphaFoldDB" id="K8NWL3"/>
<dbReference type="EMBL" id="AGWY01000018">
    <property type="protein sequence ID" value="EKS31800.1"/>
    <property type="molecule type" value="Genomic_DNA"/>
</dbReference>
<comment type="caution">
    <text evidence="1">The sequence shown here is derived from an EMBL/GenBank/DDBJ whole genome shotgun (WGS) entry which is preliminary data.</text>
</comment>
<evidence type="ECO:0000313" key="1">
    <source>
        <dbReference type="EMBL" id="EKS31800.1"/>
    </source>
</evidence>
<name>K8NWL3_9BRAD</name>
<evidence type="ECO:0000313" key="2">
    <source>
        <dbReference type="Proteomes" id="UP000001095"/>
    </source>
</evidence>
<organism evidence="1 2">
    <name type="scientific">Afipia clevelandensis ATCC 49720</name>
    <dbReference type="NCBI Taxonomy" id="883079"/>
    <lineage>
        <taxon>Bacteria</taxon>
        <taxon>Pseudomonadati</taxon>
        <taxon>Pseudomonadota</taxon>
        <taxon>Alphaproteobacteria</taxon>
        <taxon>Hyphomicrobiales</taxon>
        <taxon>Nitrobacteraceae</taxon>
        <taxon>Afipia</taxon>
    </lineage>
</organism>
<sequence>MSSRSAAFSRRSGGLSGEKIPQQLYRICTEGPCDGYKLDHVEPPVAALIFGNEGLRHIKGFGKGVLADSGPFPRSDKKANQTLIVFGFKGLLHVPPWP</sequence>
<keyword evidence="2" id="KW-1185">Reference proteome</keyword>
<dbReference type="HOGENOM" id="CLU_2327626_0_0_5"/>
<proteinExistence type="predicted"/>
<reference evidence="1 2" key="1">
    <citation type="submission" date="2012-04" db="EMBL/GenBank/DDBJ databases">
        <title>The Genome Sequence of Afipia clevelandensis ATCC 49720.</title>
        <authorList>
            <consortium name="The Broad Institute Genome Sequencing Platform"/>
            <person name="Earl A."/>
            <person name="Ward D."/>
            <person name="Feldgarden M."/>
            <person name="Gevers D."/>
            <person name="Huys G."/>
            <person name="Walker B."/>
            <person name="Young S.K."/>
            <person name="Zeng Q."/>
            <person name="Gargeya S."/>
            <person name="Fitzgerald M."/>
            <person name="Haas B."/>
            <person name="Abouelleil A."/>
            <person name="Alvarado L."/>
            <person name="Arachchi H.M."/>
            <person name="Berlin A."/>
            <person name="Chapman S.B."/>
            <person name="Goldberg J."/>
            <person name="Griggs A."/>
            <person name="Gujja S."/>
            <person name="Hansen M."/>
            <person name="Howarth C."/>
            <person name="Imamovic A."/>
            <person name="Larimer J."/>
            <person name="McCowen C."/>
            <person name="Montmayeur A."/>
            <person name="Murphy C."/>
            <person name="Neiman D."/>
            <person name="Pearson M."/>
            <person name="Priest M."/>
            <person name="Roberts A."/>
            <person name="Saif S."/>
            <person name="Shea T."/>
            <person name="Sisk P."/>
            <person name="Sykes S."/>
            <person name="Wortman J."/>
            <person name="Nusbaum C."/>
            <person name="Birren B."/>
        </authorList>
    </citation>
    <scope>NUCLEOTIDE SEQUENCE [LARGE SCALE GENOMIC DNA]</scope>
    <source>
        <strain evidence="1 2">ATCC 49720</strain>
    </source>
</reference>
<accession>K8NWL3</accession>